<dbReference type="CDD" id="cd00063">
    <property type="entry name" value="FN3"/>
    <property type="match status" value="1"/>
</dbReference>
<dbReference type="PANTHER" id="PTHR33607">
    <property type="entry name" value="ENDONUCLEASE-1"/>
    <property type="match status" value="1"/>
</dbReference>
<dbReference type="Pfam" id="PF02412">
    <property type="entry name" value="TSP_3"/>
    <property type="match status" value="3"/>
</dbReference>
<dbReference type="InterPro" id="IPR028974">
    <property type="entry name" value="TSP_type-3_rpt"/>
</dbReference>
<dbReference type="Pfam" id="PF00041">
    <property type="entry name" value="fn3"/>
    <property type="match status" value="1"/>
</dbReference>
<sequence length="964" mass="104936">MKKTLLSIFLFVFAIPFYGQIQSYYNGLDFNKTENELFLELSNRIITTHTAIPYTSGSIDTWDVLKQVDEDPTNTSNVLLIYGYNDTDGIANTDRTRDKNLQDTGGGDPGRWNREHIFAKSLATPNLVTDEPGPGTDVHNLRPADSERNSDRSNRKFTEGIGNSRIISTNGGWYPGDEWKGDIARAAMYMYLRYHGDGSQISQTKCLPIDVGYGTPLTIDSNMIDLFLNWNVDDPVSDFENQRNDYIEGVQGNRNPFIDNPYLATLIWGGVNAEDKWNLNSSSDNEAPSSPTNLMASNITHESADISWTEATDNIGVIDYLIYLNGEYLKTTSSTFSSILGLNANTNYSITVKARDAASNLSEASVILNIETLEGPLVLFSEDFSNCGDLAFFTYNEASNKNWTCETQYGENNSGSIGINGYQQDVLSKDWLITATPINFDIATAEKISFYTDAAYGTTPLELLYSSDYDGASNPSNFTWNAVPNITIPTHSNGSGTEEVYTFSNIDISSITGTVYMAFKYYSNSEPTRWTVDSFEITAENDNDDIDNDGILNDVDLCPNTPAGESVDANGCSESQLDDDNDGVANGNDTCTDTPAGEDVNSNGCSESQLDDDNDGIMNNVDLCPNTPAGESVDANGCSESQLDDDNDGVANGNDTCTDTPAGEDVNSNGCSESQLDDDNDGIMNNVDLCPNTPAGESVDANGCSDSQLDDDNDGVANAVDICPNSSVGSTVNASGCFTLPANNFTIETISETCPDKNNGQIIITAQENYPYVIKINGVTANLQNNNLDPGTYDVCISVEDENYEQCFVVEIQEGTTISGKASVSSGKVSINIEQGTAPFNVLVNKKVVLKTVSSQFTINAKHGDLIEIISDVTCEGIFSKSINLFTEIIAYPNPSKGSFEIALPVAQNKVTIEIYNIQSQLISIREYPVLYGKVQLNIENKPTGLYLLKVNLDEPVLLKIIKE</sequence>
<dbReference type="InterPro" id="IPR044925">
    <property type="entry name" value="His-Me_finger_sf"/>
</dbReference>
<evidence type="ECO:0000256" key="2">
    <source>
        <dbReference type="ARBA" id="ARBA00022722"/>
    </source>
</evidence>
<gene>
    <name evidence="7" type="ORF">BX611_0755</name>
</gene>
<keyword evidence="8" id="KW-1185">Reference proteome</keyword>
<keyword evidence="2" id="KW-0540">Nuclease</keyword>
<feature type="domain" description="Fibronectin type-III" evidence="6">
    <location>
        <begin position="290"/>
        <end position="375"/>
    </location>
</feature>
<dbReference type="InterPro" id="IPR003961">
    <property type="entry name" value="FN3_dom"/>
</dbReference>
<dbReference type="InterPro" id="IPR003367">
    <property type="entry name" value="Thrombospondin_3-like_rpt"/>
</dbReference>
<dbReference type="Gene3D" id="2.60.40.10">
    <property type="entry name" value="Immunoglobulins"/>
    <property type="match status" value="1"/>
</dbReference>
<dbReference type="EMBL" id="QTTQ01000009">
    <property type="protein sequence ID" value="REE83464.1"/>
    <property type="molecule type" value="Genomic_DNA"/>
</dbReference>
<dbReference type="InterPro" id="IPR007346">
    <property type="entry name" value="Endonuclease-I"/>
</dbReference>
<keyword evidence="4" id="KW-0378">Hydrolase</keyword>
<accession>A0A3D9S0W4</accession>
<feature type="region of interest" description="Disordered" evidence="5">
    <location>
        <begin position="125"/>
        <end position="161"/>
    </location>
</feature>
<dbReference type="Proteomes" id="UP000256429">
    <property type="component" value="Unassembled WGS sequence"/>
</dbReference>
<dbReference type="NCBIfam" id="TIGR04183">
    <property type="entry name" value="Por_Secre_tail"/>
    <property type="match status" value="1"/>
</dbReference>
<dbReference type="GO" id="GO:0016787">
    <property type="term" value="F:hydrolase activity"/>
    <property type="evidence" value="ECO:0007669"/>
    <property type="project" value="UniProtKB-KW"/>
</dbReference>
<evidence type="ECO:0000256" key="1">
    <source>
        <dbReference type="ARBA" id="ARBA00006429"/>
    </source>
</evidence>
<dbReference type="Gene3D" id="2.60.120.200">
    <property type="match status" value="1"/>
</dbReference>
<evidence type="ECO:0000256" key="4">
    <source>
        <dbReference type="ARBA" id="ARBA00022801"/>
    </source>
</evidence>
<reference evidence="7 8" key="1">
    <citation type="submission" date="2018-08" db="EMBL/GenBank/DDBJ databases">
        <title>Genomic Encyclopedia of Type Strains, Phase III (KMG-III): the genomes of soil and plant-associated and newly described type strains.</title>
        <authorList>
            <person name="Whitman W."/>
        </authorList>
    </citation>
    <scope>NUCLEOTIDE SEQUENCE [LARGE SCALE GENOMIC DNA]</scope>
    <source>
        <strain evidence="7 8">325-5</strain>
    </source>
</reference>
<dbReference type="SUPFAM" id="SSF54060">
    <property type="entry name" value="His-Me finger endonucleases"/>
    <property type="match status" value="1"/>
</dbReference>
<evidence type="ECO:0000256" key="3">
    <source>
        <dbReference type="ARBA" id="ARBA00022729"/>
    </source>
</evidence>
<comment type="caution">
    <text evidence="7">The sequence shown here is derived from an EMBL/GenBank/DDBJ whole genome shotgun (WGS) entry which is preliminary data.</text>
</comment>
<evidence type="ECO:0000313" key="7">
    <source>
        <dbReference type="EMBL" id="REE83464.1"/>
    </source>
</evidence>
<dbReference type="InterPro" id="IPR013783">
    <property type="entry name" value="Ig-like_fold"/>
</dbReference>
<evidence type="ECO:0000313" key="8">
    <source>
        <dbReference type="Proteomes" id="UP000256429"/>
    </source>
</evidence>
<dbReference type="PROSITE" id="PS50853">
    <property type="entry name" value="FN3"/>
    <property type="match status" value="1"/>
</dbReference>
<proteinExistence type="inferred from homology"/>
<name>A0A3D9S0W4_9FLAO</name>
<dbReference type="PANTHER" id="PTHR33607:SF2">
    <property type="entry name" value="ENDONUCLEASE-1"/>
    <property type="match status" value="1"/>
</dbReference>
<dbReference type="SUPFAM" id="SSF49265">
    <property type="entry name" value="Fibronectin type III"/>
    <property type="match status" value="1"/>
</dbReference>
<dbReference type="RefSeq" id="WP_115878179.1">
    <property type="nucleotide sequence ID" value="NZ_QTTQ01000009.1"/>
</dbReference>
<dbReference type="Pfam" id="PF18962">
    <property type="entry name" value="Por_Secre_tail"/>
    <property type="match status" value="1"/>
</dbReference>
<dbReference type="GO" id="GO:0005509">
    <property type="term" value="F:calcium ion binding"/>
    <property type="evidence" value="ECO:0007669"/>
    <property type="project" value="InterPro"/>
</dbReference>
<protein>
    <submittedName>
        <fullName evidence="7">Putative secreted protein (Por secretion system target)</fullName>
    </submittedName>
</protein>
<evidence type="ECO:0000259" key="6">
    <source>
        <dbReference type="PROSITE" id="PS50853"/>
    </source>
</evidence>
<dbReference type="SMART" id="SM00060">
    <property type="entry name" value="FN3"/>
    <property type="match status" value="1"/>
</dbReference>
<comment type="similarity">
    <text evidence="1">Belongs to the EndA/NucM nuclease family.</text>
</comment>
<evidence type="ECO:0000256" key="5">
    <source>
        <dbReference type="SAM" id="MobiDB-lite"/>
    </source>
</evidence>
<dbReference type="InterPro" id="IPR026444">
    <property type="entry name" value="Secre_tail"/>
</dbReference>
<organism evidence="7 8">
    <name type="scientific">Lutibacter oceani</name>
    <dbReference type="NCBI Taxonomy" id="1853311"/>
    <lineage>
        <taxon>Bacteria</taxon>
        <taxon>Pseudomonadati</taxon>
        <taxon>Bacteroidota</taxon>
        <taxon>Flavobacteriia</taxon>
        <taxon>Flavobacteriales</taxon>
        <taxon>Flavobacteriaceae</taxon>
        <taxon>Lutibacter</taxon>
    </lineage>
</organism>
<dbReference type="Gene3D" id="4.10.1080.10">
    <property type="entry name" value="TSP type-3 repeat"/>
    <property type="match status" value="1"/>
</dbReference>
<dbReference type="GO" id="GO:0007155">
    <property type="term" value="P:cell adhesion"/>
    <property type="evidence" value="ECO:0007669"/>
    <property type="project" value="InterPro"/>
</dbReference>
<dbReference type="Pfam" id="PF04231">
    <property type="entry name" value="Endonuclease_1"/>
    <property type="match status" value="1"/>
</dbReference>
<dbReference type="SUPFAM" id="SSF103647">
    <property type="entry name" value="TSP type-3 repeat"/>
    <property type="match status" value="3"/>
</dbReference>
<keyword evidence="3" id="KW-0732">Signal</keyword>
<feature type="compositionally biased region" description="Basic and acidic residues" evidence="5">
    <location>
        <begin position="139"/>
        <end position="158"/>
    </location>
</feature>
<feature type="region of interest" description="Disordered" evidence="5">
    <location>
        <begin position="560"/>
        <end position="692"/>
    </location>
</feature>
<dbReference type="InterPro" id="IPR036116">
    <property type="entry name" value="FN3_sf"/>
</dbReference>
<dbReference type="AlphaFoldDB" id="A0A3D9S0W4"/>
<dbReference type="GO" id="GO:0004518">
    <property type="term" value="F:nuclease activity"/>
    <property type="evidence" value="ECO:0007669"/>
    <property type="project" value="UniProtKB-KW"/>
</dbReference>